<evidence type="ECO:0000313" key="3">
    <source>
        <dbReference type="Proteomes" id="UP000199226"/>
    </source>
</evidence>
<gene>
    <name evidence="2" type="ORF">SAMN05421813_108157</name>
</gene>
<dbReference type="EMBL" id="FNHH01000008">
    <property type="protein sequence ID" value="SDM26687.1"/>
    <property type="molecule type" value="Genomic_DNA"/>
</dbReference>
<organism evidence="2 3">
    <name type="scientific">Daejeonella rubra</name>
    <dbReference type="NCBI Taxonomy" id="990371"/>
    <lineage>
        <taxon>Bacteria</taxon>
        <taxon>Pseudomonadati</taxon>
        <taxon>Bacteroidota</taxon>
        <taxon>Sphingobacteriia</taxon>
        <taxon>Sphingobacteriales</taxon>
        <taxon>Sphingobacteriaceae</taxon>
        <taxon>Daejeonella</taxon>
    </lineage>
</organism>
<protein>
    <recommendedName>
        <fullName evidence="1">KilA-N DNA-binding domain-containing protein</fullName>
    </recommendedName>
</protein>
<name>A0A1G9RUL3_9SPHI</name>
<evidence type="ECO:0000259" key="1">
    <source>
        <dbReference type="Pfam" id="PF10543"/>
    </source>
</evidence>
<dbReference type="STRING" id="990371.SAMN05421813_108157"/>
<keyword evidence="3" id="KW-1185">Reference proteome</keyword>
<dbReference type="Proteomes" id="UP000199226">
    <property type="component" value="Unassembled WGS sequence"/>
</dbReference>
<proteinExistence type="predicted"/>
<dbReference type="RefSeq" id="WP_221406310.1">
    <property type="nucleotide sequence ID" value="NZ_FNHH01000008.1"/>
</dbReference>
<feature type="domain" description="KilA-N DNA-binding" evidence="1">
    <location>
        <begin position="1"/>
        <end position="38"/>
    </location>
</feature>
<evidence type="ECO:0000313" key="2">
    <source>
        <dbReference type="EMBL" id="SDM26687.1"/>
    </source>
</evidence>
<sequence>MFQLSEKEVEDMVSQNAIPSRQSLGGTLPYAFTEHGGINVVECLKK</sequence>
<reference evidence="3" key="1">
    <citation type="submission" date="2016-10" db="EMBL/GenBank/DDBJ databases">
        <authorList>
            <person name="Varghese N."/>
            <person name="Submissions S."/>
        </authorList>
    </citation>
    <scope>NUCLEOTIDE SEQUENCE [LARGE SCALE GENOMIC DNA]</scope>
    <source>
        <strain evidence="3">DSM 24536</strain>
    </source>
</reference>
<dbReference type="AlphaFoldDB" id="A0A1G9RUL3"/>
<dbReference type="Pfam" id="PF10543">
    <property type="entry name" value="ORF6N"/>
    <property type="match status" value="1"/>
</dbReference>
<accession>A0A1G9RUL3</accession>
<dbReference type="InterPro" id="IPR018873">
    <property type="entry name" value="KilA-N_DNA-bd_domain"/>
</dbReference>